<keyword evidence="4" id="KW-1015">Disulfide bond</keyword>
<feature type="chain" id="PRO_5035451133" evidence="5">
    <location>
        <begin position="18"/>
        <end position="194"/>
    </location>
</feature>
<keyword evidence="3" id="KW-0964">Secreted</keyword>
<sequence>MVSCWAVLLLLLSVATAVPVQPPQPYEKAIARAIDFYNQGPTPSASLQPPLCLKCSNLLRATGPTPLINLSSAQSTVSNTLQLNFTIMETTCSASDKAPVEQCAFKENGLVRDCSGLFSTQEACPVLAITCNVAPPQAQKSSVMAFPFSTQRINPEIEEGNASLADLPVTHAGSLPGIKAQVRTALGIALLLVA</sequence>
<dbReference type="InterPro" id="IPR001894">
    <property type="entry name" value="Cathelicidin-like"/>
</dbReference>
<protein>
    <submittedName>
        <fullName evidence="6">Cathelicidin family antimicrobial peptide CATH4</fullName>
    </submittedName>
</protein>
<dbReference type="EMBL" id="MK243378">
    <property type="protein sequence ID" value="QED55076.1"/>
    <property type="molecule type" value="mRNA"/>
</dbReference>
<dbReference type="Pfam" id="PF00666">
    <property type="entry name" value="Cathelicidins"/>
    <property type="match status" value="1"/>
</dbReference>
<evidence type="ECO:0000256" key="2">
    <source>
        <dbReference type="ARBA" id="ARBA00005320"/>
    </source>
</evidence>
<comment type="subcellular location">
    <subcellularLocation>
        <location evidence="1">Secreted</location>
    </subcellularLocation>
</comment>
<dbReference type="SUPFAM" id="SSF54403">
    <property type="entry name" value="Cystatin/monellin"/>
    <property type="match status" value="1"/>
</dbReference>
<comment type="similarity">
    <text evidence="2">Belongs to the cathelicidin family.</text>
</comment>
<dbReference type="GO" id="GO:0001530">
    <property type="term" value="F:lipopolysaccharide binding"/>
    <property type="evidence" value="ECO:0007669"/>
    <property type="project" value="TreeGrafter"/>
</dbReference>
<evidence type="ECO:0000256" key="4">
    <source>
        <dbReference type="ARBA" id="ARBA00023157"/>
    </source>
</evidence>
<keyword evidence="5" id="KW-0732">Signal</keyword>
<dbReference type="PANTHER" id="PTHR10206:SF0">
    <property type="entry name" value="CATHELICIDIN B1-RELATED"/>
    <property type="match status" value="1"/>
</dbReference>
<proteinExistence type="evidence at transcript level"/>
<name>A0A8K0YBG1_CHEMY</name>
<dbReference type="GO" id="GO:0061844">
    <property type="term" value="P:antimicrobial humoral immune response mediated by antimicrobial peptide"/>
    <property type="evidence" value="ECO:0007669"/>
    <property type="project" value="TreeGrafter"/>
</dbReference>
<dbReference type="GO" id="GO:0005615">
    <property type="term" value="C:extracellular space"/>
    <property type="evidence" value="ECO:0007669"/>
    <property type="project" value="TreeGrafter"/>
</dbReference>
<dbReference type="GO" id="GO:0050829">
    <property type="term" value="P:defense response to Gram-negative bacterium"/>
    <property type="evidence" value="ECO:0007669"/>
    <property type="project" value="TreeGrafter"/>
</dbReference>
<dbReference type="Gene3D" id="3.10.450.10">
    <property type="match status" value="1"/>
</dbReference>
<organism evidence="6">
    <name type="scientific">Chelonia mydas</name>
    <name type="common">Green sea-turtle</name>
    <name type="synonym">Chelonia agassizi</name>
    <dbReference type="NCBI Taxonomy" id="8469"/>
    <lineage>
        <taxon>Eukaryota</taxon>
        <taxon>Metazoa</taxon>
        <taxon>Chordata</taxon>
        <taxon>Craniata</taxon>
        <taxon>Vertebrata</taxon>
        <taxon>Euteleostomi</taxon>
        <taxon>Archelosauria</taxon>
        <taxon>Testudinata</taxon>
        <taxon>Testudines</taxon>
        <taxon>Cryptodira</taxon>
        <taxon>Durocryptodira</taxon>
        <taxon>Americhelydia</taxon>
        <taxon>Chelonioidea</taxon>
        <taxon>Cheloniidae</taxon>
        <taxon>Chelonia</taxon>
    </lineage>
</organism>
<feature type="signal peptide" evidence="5">
    <location>
        <begin position="1"/>
        <end position="17"/>
    </location>
</feature>
<evidence type="ECO:0000256" key="5">
    <source>
        <dbReference type="SAM" id="SignalP"/>
    </source>
</evidence>
<dbReference type="GO" id="GO:0045087">
    <property type="term" value="P:innate immune response"/>
    <property type="evidence" value="ECO:0007669"/>
    <property type="project" value="TreeGrafter"/>
</dbReference>
<evidence type="ECO:0000256" key="3">
    <source>
        <dbReference type="ARBA" id="ARBA00022525"/>
    </source>
</evidence>
<accession>A0A8K0YBG1</accession>
<dbReference type="AlphaFoldDB" id="A0A8K0YBG1"/>
<dbReference type="PANTHER" id="PTHR10206">
    <property type="entry name" value="CATHELICIDIN"/>
    <property type="match status" value="1"/>
</dbReference>
<reference evidence="6" key="1">
    <citation type="submission" date="2018-11" db="EMBL/GenBank/DDBJ databases">
        <title>Novel Cathelicidins (Cm-CATHs) from Chelonia mydas with antimicrobial and immunomodulatory activity displayed potent anti-infective ability in microbial infection.</title>
        <authorList>
            <person name="Yu H."/>
            <person name="Qiao X."/>
            <person name="Wang Y."/>
        </authorList>
    </citation>
    <scope>NUCLEOTIDE SEQUENCE</scope>
</reference>
<evidence type="ECO:0000313" key="6">
    <source>
        <dbReference type="EMBL" id="QED55076.1"/>
    </source>
</evidence>
<dbReference type="InterPro" id="IPR046350">
    <property type="entry name" value="Cystatin_sf"/>
</dbReference>
<dbReference type="GO" id="GO:0050830">
    <property type="term" value="P:defense response to Gram-positive bacterium"/>
    <property type="evidence" value="ECO:0007669"/>
    <property type="project" value="TreeGrafter"/>
</dbReference>
<evidence type="ECO:0000256" key="1">
    <source>
        <dbReference type="ARBA" id="ARBA00004613"/>
    </source>
</evidence>